<dbReference type="InterPro" id="IPR009078">
    <property type="entry name" value="Ferritin-like_SF"/>
</dbReference>
<evidence type="ECO:0000313" key="5">
    <source>
        <dbReference type="EMBL" id="GGH22510.1"/>
    </source>
</evidence>
<dbReference type="SUPFAM" id="SSF47240">
    <property type="entry name" value="Ferritin-like"/>
    <property type="match status" value="1"/>
</dbReference>
<proteinExistence type="inferred from homology"/>
<feature type="compositionally biased region" description="Low complexity" evidence="3">
    <location>
        <begin position="12"/>
        <end position="30"/>
    </location>
</feature>
<dbReference type="InterPro" id="IPR002177">
    <property type="entry name" value="DPS_DNA-bd"/>
</dbReference>
<dbReference type="AlphaFoldDB" id="A0A917I7F9"/>
<name>A0A917I7F9_9HYPH</name>
<comment type="caution">
    <text evidence="5">The sequence shown here is derived from an EMBL/GenBank/DDBJ whole genome shotgun (WGS) entry which is preliminary data.</text>
</comment>
<dbReference type="EMBL" id="BMES01000002">
    <property type="protein sequence ID" value="GGH22510.1"/>
    <property type="molecule type" value="Genomic_DNA"/>
</dbReference>
<sequence>MDDAGEVVGMESSAPASPARAAARGASSPAKTSGRLGAAMLQTPTDLEPEAVEKVASAINGLLADAFSLYMKTKNFHWHVSGPHFRDYHLMLDEHADQIFASTDPLAERVRKIGGKTLRSIGEIMKLRRIQDNDADFVSAADMLGELLADNKAMAAAMRDAHDVCDDAEDVATASLLEDLIDQTERRTWFLFEASRAADQSGH</sequence>
<reference evidence="5" key="1">
    <citation type="journal article" date="2014" name="Int. J. Syst. Evol. Microbiol.">
        <title>Complete genome sequence of Corynebacterium casei LMG S-19264T (=DSM 44701T), isolated from a smear-ripened cheese.</title>
        <authorList>
            <consortium name="US DOE Joint Genome Institute (JGI-PGF)"/>
            <person name="Walter F."/>
            <person name="Albersmeier A."/>
            <person name="Kalinowski J."/>
            <person name="Ruckert C."/>
        </authorList>
    </citation>
    <scope>NUCLEOTIDE SEQUENCE</scope>
    <source>
        <strain evidence="5">CGMCC 1.12214</strain>
    </source>
</reference>
<dbReference type="CDD" id="cd01043">
    <property type="entry name" value="DPS"/>
    <property type="match status" value="1"/>
</dbReference>
<evidence type="ECO:0000259" key="4">
    <source>
        <dbReference type="Pfam" id="PF00210"/>
    </source>
</evidence>
<dbReference type="Proteomes" id="UP000603912">
    <property type="component" value="Unassembled WGS sequence"/>
</dbReference>
<evidence type="ECO:0000256" key="1">
    <source>
        <dbReference type="ARBA" id="ARBA00009497"/>
    </source>
</evidence>
<protein>
    <recommendedName>
        <fullName evidence="4">Ferritin/DPS domain-containing protein</fullName>
    </recommendedName>
</protein>
<organism evidence="5 6">
    <name type="scientific">Alsobacter metallidurans</name>
    <dbReference type="NCBI Taxonomy" id="340221"/>
    <lineage>
        <taxon>Bacteria</taxon>
        <taxon>Pseudomonadati</taxon>
        <taxon>Pseudomonadota</taxon>
        <taxon>Alphaproteobacteria</taxon>
        <taxon>Hyphomicrobiales</taxon>
        <taxon>Alsobacteraceae</taxon>
        <taxon>Alsobacter</taxon>
    </lineage>
</organism>
<dbReference type="PRINTS" id="PR01346">
    <property type="entry name" value="HELNAPAPROT"/>
</dbReference>
<dbReference type="Gene3D" id="1.20.1260.10">
    <property type="match status" value="1"/>
</dbReference>
<dbReference type="GO" id="GO:0008199">
    <property type="term" value="F:ferric iron binding"/>
    <property type="evidence" value="ECO:0007669"/>
    <property type="project" value="InterPro"/>
</dbReference>
<dbReference type="PANTHER" id="PTHR42932">
    <property type="entry name" value="GENERAL STRESS PROTEIN 20U"/>
    <property type="match status" value="1"/>
</dbReference>
<dbReference type="InterPro" id="IPR008331">
    <property type="entry name" value="Ferritin_DPS_dom"/>
</dbReference>
<dbReference type="Pfam" id="PF00210">
    <property type="entry name" value="Ferritin"/>
    <property type="match status" value="1"/>
</dbReference>
<keyword evidence="6" id="KW-1185">Reference proteome</keyword>
<evidence type="ECO:0000256" key="3">
    <source>
        <dbReference type="SAM" id="MobiDB-lite"/>
    </source>
</evidence>
<gene>
    <name evidence="5" type="ORF">GCM10007036_27550</name>
</gene>
<reference evidence="5" key="2">
    <citation type="submission" date="2020-09" db="EMBL/GenBank/DDBJ databases">
        <authorList>
            <person name="Sun Q."/>
            <person name="Zhou Y."/>
        </authorList>
    </citation>
    <scope>NUCLEOTIDE SEQUENCE</scope>
    <source>
        <strain evidence="5">CGMCC 1.12214</strain>
    </source>
</reference>
<evidence type="ECO:0000256" key="2">
    <source>
        <dbReference type="RuleBase" id="RU003875"/>
    </source>
</evidence>
<dbReference type="PANTHER" id="PTHR42932:SF3">
    <property type="entry name" value="DNA PROTECTION DURING STARVATION PROTEIN"/>
    <property type="match status" value="1"/>
</dbReference>
<feature type="region of interest" description="Disordered" evidence="3">
    <location>
        <begin position="1"/>
        <end position="36"/>
    </location>
</feature>
<dbReference type="InterPro" id="IPR012347">
    <property type="entry name" value="Ferritin-like"/>
</dbReference>
<feature type="domain" description="Ferritin/DPS" evidence="4">
    <location>
        <begin position="58"/>
        <end position="191"/>
    </location>
</feature>
<accession>A0A917I7F9</accession>
<comment type="similarity">
    <text evidence="1 2">Belongs to the Dps family.</text>
</comment>
<evidence type="ECO:0000313" key="6">
    <source>
        <dbReference type="Proteomes" id="UP000603912"/>
    </source>
</evidence>